<evidence type="ECO:0000313" key="2">
    <source>
        <dbReference type="EMBL" id="CAJ1079854.1"/>
    </source>
</evidence>
<feature type="region of interest" description="Disordered" evidence="1">
    <location>
        <begin position="1"/>
        <end position="22"/>
    </location>
</feature>
<feature type="region of interest" description="Disordered" evidence="1">
    <location>
        <begin position="98"/>
        <end position="131"/>
    </location>
</feature>
<evidence type="ECO:0000313" key="3">
    <source>
        <dbReference type="Proteomes" id="UP001178508"/>
    </source>
</evidence>
<feature type="compositionally biased region" description="Polar residues" evidence="1">
    <location>
        <begin position="1"/>
        <end position="14"/>
    </location>
</feature>
<keyword evidence="3" id="KW-1185">Reference proteome</keyword>
<dbReference type="Proteomes" id="UP001178508">
    <property type="component" value="Chromosome 18"/>
</dbReference>
<dbReference type="AlphaFoldDB" id="A0AAV1H563"/>
<proteinExistence type="predicted"/>
<sequence length="131" mass="14683">METAGSSFQQQSAHKWTDENTKRLIRWRGRNEAVFTGRRNAALKGFEAFVKENELEGQVDPSFPPKKWENLKYKVLKAPPTGVSTEGGEATACHVHMTPAAVASPPNPTSESPPVRGRRTSDSRSREWFEE</sequence>
<accession>A0AAV1H563</accession>
<feature type="compositionally biased region" description="Basic and acidic residues" evidence="1">
    <location>
        <begin position="119"/>
        <end position="131"/>
    </location>
</feature>
<gene>
    <name evidence="2" type="ORF">XNOV1_A017051</name>
</gene>
<protein>
    <submittedName>
        <fullName evidence="2">Uncharacterized protein LOC121887046</fullName>
    </submittedName>
</protein>
<evidence type="ECO:0000256" key="1">
    <source>
        <dbReference type="SAM" id="MobiDB-lite"/>
    </source>
</evidence>
<dbReference type="EMBL" id="OY660881">
    <property type="protein sequence ID" value="CAJ1079854.1"/>
    <property type="molecule type" value="Genomic_DNA"/>
</dbReference>
<name>A0AAV1H563_XYRNO</name>
<organism evidence="2 3">
    <name type="scientific">Xyrichtys novacula</name>
    <name type="common">Pearly razorfish</name>
    <name type="synonym">Hemipteronotus novacula</name>
    <dbReference type="NCBI Taxonomy" id="13765"/>
    <lineage>
        <taxon>Eukaryota</taxon>
        <taxon>Metazoa</taxon>
        <taxon>Chordata</taxon>
        <taxon>Craniata</taxon>
        <taxon>Vertebrata</taxon>
        <taxon>Euteleostomi</taxon>
        <taxon>Actinopterygii</taxon>
        <taxon>Neopterygii</taxon>
        <taxon>Teleostei</taxon>
        <taxon>Neoteleostei</taxon>
        <taxon>Acanthomorphata</taxon>
        <taxon>Eupercaria</taxon>
        <taxon>Labriformes</taxon>
        <taxon>Labridae</taxon>
        <taxon>Xyrichtys</taxon>
    </lineage>
</organism>
<reference evidence="2" key="1">
    <citation type="submission" date="2023-08" db="EMBL/GenBank/DDBJ databases">
        <authorList>
            <person name="Alioto T."/>
            <person name="Alioto T."/>
            <person name="Gomez Garrido J."/>
        </authorList>
    </citation>
    <scope>NUCLEOTIDE SEQUENCE</scope>
</reference>